<keyword evidence="3" id="KW-1185">Reference proteome</keyword>
<proteinExistence type="predicted"/>
<dbReference type="Pfam" id="PF25037">
    <property type="entry name" value="VPS13_C"/>
    <property type="match status" value="1"/>
</dbReference>
<feature type="domain" description="Intermembrane lipid transfer protein VPS13-like C-terminal" evidence="1">
    <location>
        <begin position="104"/>
        <end position="208"/>
    </location>
</feature>
<dbReference type="PANTHER" id="PTHR16166:SF141">
    <property type="entry name" value="INTERMEMBRANE LIPID TRANSFER PROTEIN VPS13D"/>
    <property type="match status" value="1"/>
</dbReference>
<evidence type="ECO:0000313" key="2">
    <source>
        <dbReference type="EMBL" id="TNM86591.1"/>
    </source>
</evidence>
<sequence>MDNRHQSEREYIRYHGATSGEHLVAGIHGLAHGIIGGMTSIITSTVEGVKTEGGVSGFISGLGKGLVGTVTKPVAGALDFASETAQTVRDMASVSNHRLSVQRLRKPRCCKGPQGLLPRYSAAQADGQEQLFHLTDNIHSEFFIAVEPIDTYCVLISSVAVYFLKPGDYVDREAIFLEVKYDDLYHCLVSKDHGRVYVQLTKKAESSGSGVAIPGPSHQKPMVHVKNESLAIKISQEVNYAKSLYYEQQLMLPASENEDSLLLDS</sequence>
<accession>A0A4Z2B2M6</accession>
<dbReference type="InterPro" id="IPR026847">
    <property type="entry name" value="VPS13"/>
</dbReference>
<dbReference type="GO" id="GO:0006623">
    <property type="term" value="P:protein targeting to vacuole"/>
    <property type="evidence" value="ECO:0007669"/>
    <property type="project" value="TreeGrafter"/>
</dbReference>
<evidence type="ECO:0000313" key="3">
    <source>
        <dbReference type="Proteomes" id="UP000516260"/>
    </source>
</evidence>
<dbReference type="Proteomes" id="UP000516260">
    <property type="component" value="Chromosome 7"/>
</dbReference>
<gene>
    <name evidence="2" type="ORF">fugu_006821</name>
</gene>
<dbReference type="GO" id="GO:0007005">
    <property type="term" value="P:mitochondrion organization"/>
    <property type="evidence" value="ECO:0007669"/>
    <property type="project" value="TreeGrafter"/>
</dbReference>
<dbReference type="GO" id="GO:0045053">
    <property type="term" value="P:protein retention in Golgi apparatus"/>
    <property type="evidence" value="ECO:0007669"/>
    <property type="project" value="TreeGrafter"/>
</dbReference>
<organism evidence="2 3">
    <name type="scientific">Takifugu bimaculatus</name>
    <dbReference type="NCBI Taxonomy" id="433685"/>
    <lineage>
        <taxon>Eukaryota</taxon>
        <taxon>Metazoa</taxon>
        <taxon>Chordata</taxon>
        <taxon>Craniata</taxon>
        <taxon>Vertebrata</taxon>
        <taxon>Euteleostomi</taxon>
        <taxon>Actinopterygii</taxon>
        <taxon>Neopterygii</taxon>
        <taxon>Teleostei</taxon>
        <taxon>Neoteleostei</taxon>
        <taxon>Acanthomorphata</taxon>
        <taxon>Eupercaria</taxon>
        <taxon>Tetraodontiformes</taxon>
        <taxon>Tetradontoidea</taxon>
        <taxon>Tetraodontidae</taxon>
        <taxon>Takifugu</taxon>
    </lineage>
</organism>
<dbReference type="PANTHER" id="PTHR16166">
    <property type="entry name" value="VACUOLAR PROTEIN SORTING-ASSOCIATED PROTEIN VPS13"/>
    <property type="match status" value="1"/>
</dbReference>
<protein>
    <recommendedName>
        <fullName evidence="1">Intermembrane lipid transfer protein VPS13-like C-terminal domain-containing protein</fullName>
    </recommendedName>
</protein>
<name>A0A4Z2B2M6_9TELE</name>
<reference evidence="2 3" key="1">
    <citation type="submission" date="2019-04" db="EMBL/GenBank/DDBJ databases">
        <title>The sequence and de novo assembly of Takifugu bimaculatus genome using PacBio and Hi-C technologies.</title>
        <authorList>
            <person name="Xu P."/>
            <person name="Liu B."/>
            <person name="Zhou Z."/>
        </authorList>
    </citation>
    <scope>NUCLEOTIDE SEQUENCE [LARGE SCALE GENOMIC DNA]</scope>
    <source>
        <strain evidence="2">TB-2018</strain>
        <tissue evidence="2">Muscle</tissue>
    </source>
</reference>
<comment type="caution">
    <text evidence="2">The sequence shown here is derived from an EMBL/GenBank/DDBJ whole genome shotgun (WGS) entry which is preliminary data.</text>
</comment>
<dbReference type="EMBL" id="SWLE01000020">
    <property type="protein sequence ID" value="TNM86591.1"/>
    <property type="molecule type" value="Genomic_DNA"/>
</dbReference>
<evidence type="ECO:0000259" key="1">
    <source>
        <dbReference type="Pfam" id="PF25037"/>
    </source>
</evidence>
<dbReference type="InterPro" id="IPR056748">
    <property type="entry name" value="VPS13-like_C"/>
</dbReference>
<dbReference type="AlphaFoldDB" id="A0A4Z2B2M6"/>